<dbReference type="Pfam" id="PF00042">
    <property type="entry name" value="Globin"/>
    <property type="match status" value="1"/>
</dbReference>
<evidence type="ECO:0000256" key="5">
    <source>
        <dbReference type="ARBA" id="ARBA00022621"/>
    </source>
</evidence>
<dbReference type="GO" id="GO:0071949">
    <property type="term" value="F:FAD binding"/>
    <property type="evidence" value="ECO:0007669"/>
    <property type="project" value="TreeGrafter"/>
</dbReference>
<evidence type="ECO:0000313" key="16">
    <source>
        <dbReference type="Proteomes" id="UP000093199"/>
    </source>
</evidence>
<proteinExistence type="inferred from homology"/>
<evidence type="ECO:0000256" key="12">
    <source>
        <dbReference type="RuleBase" id="RU000356"/>
    </source>
</evidence>
<evidence type="ECO:0000256" key="9">
    <source>
        <dbReference type="ARBA" id="ARBA00023027"/>
    </source>
</evidence>
<dbReference type="Pfam" id="PF00175">
    <property type="entry name" value="NAD_binding_1"/>
    <property type="match status" value="1"/>
</dbReference>
<evidence type="ECO:0000256" key="2">
    <source>
        <dbReference type="ARBA" id="ARBA00006401"/>
    </source>
</evidence>
<keyword evidence="4 12" id="KW-0349">Heme</keyword>
<evidence type="ECO:0000313" key="15">
    <source>
        <dbReference type="EMBL" id="OCS88584.1"/>
    </source>
</evidence>
<dbReference type="PANTHER" id="PTHR43396">
    <property type="entry name" value="FLAVOHEMOPROTEIN"/>
    <property type="match status" value="1"/>
</dbReference>
<dbReference type="RefSeq" id="WP_066542377.1">
    <property type="nucleotide sequence ID" value="NZ_MASJ01000001.1"/>
</dbReference>
<keyword evidence="9" id="KW-0520">NAD</keyword>
<evidence type="ECO:0000256" key="11">
    <source>
        <dbReference type="ARBA" id="ARBA00049433"/>
    </source>
</evidence>
<protein>
    <recommendedName>
        <fullName evidence="3">nitric oxide dioxygenase</fullName>
        <ecNumber evidence="3">1.14.12.17</ecNumber>
    </recommendedName>
</protein>
<dbReference type="FunFam" id="1.10.490.10:FF:000003">
    <property type="entry name" value="Flavohemoprotein"/>
    <property type="match status" value="1"/>
</dbReference>
<feature type="domain" description="Globin" evidence="13">
    <location>
        <begin position="1"/>
        <end position="138"/>
    </location>
</feature>
<dbReference type="EMBL" id="MASJ01000001">
    <property type="protein sequence ID" value="OCS88584.1"/>
    <property type="molecule type" value="Genomic_DNA"/>
</dbReference>
<dbReference type="GO" id="GO:0020037">
    <property type="term" value="F:heme binding"/>
    <property type="evidence" value="ECO:0007669"/>
    <property type="project" value="InterPro"/>
</dbReference>
<dbReference type="SUPFAM" id="SSF52343">
    <property type="entry name" value="Ferredoxin reductase-like, C-terminal NADP-linked domain"/>
    <property type="match status" value="1"/>
</dbReference>
<evidence type="ECO:0000256" key="10">
    <source>
        <dbReference type="ARBA" id="ARBA00048649"/>
    </source>
</evidence>
<dbReference type="NCBIfam" id="NF009805">
    <property type="entry name" value="PRK13289.1"/>
    <property type="match status" value="1"/>
</dbReference>
<dbReference type="EC" id="1.14.12.17" evidence="3"/>
<dbReference type="GO" id="GO:0005344">
    <property type="term" value="F:oxygen carrier activity"/>
    <property type="evidence" value="ECO:0007669"/>
    <property type="project" value="UniProtKB-KW"/>
</dbReference>
<dbReference type="CDD" id="cd14777">
    <property type="entry name" value="Yhb1-globin-like"/>
    <property type="match status" value="1"/>
</dbReference>
<keyword evidence="7" id="KW-0521">NADP</keyword>
<comment type="catalytic activity">
    <reaction evidence="11">
        <text>2 nitric oxide + NADPH + 2 O2 = 2 nitrate + NADP(+) + H(+)</text>
        <dbReference type="Rhea" id="RHEA:19465"/>
        <dbReference type="ChEBI" id="CHEBI:15378"/>
        <dbReference type="ChEBI" id="CHEBI:15379"/>
        <dbReference type="ChEBI" id="CHEBI:16480"/>
        <dbReference type="ChEBI" id="CHEBI:17632"/>
        <dbReference type="ChEBI" id="CHEBI:57783"/>
        <dbReference type="ChEBI" id="CHEBI:58349"/>
        <dbReference type="EC" id="1.14.12.17"/>
    </reaction>
</comment>
<accession>A0A1C0YN39</accession>
<dbReference type="Gene3D" id="1.10.490.10">
    <property type="entry name" value="Globins"/>
    <property type="match status" value="1"/>
</dbReference>
<dbReference type="GO" id="GO:0008941">
    <property type="term" value="F:nitric oxide dioxygenase NAD(P)H activity"/>
    <property type="evidence" value="ECO:0007669"/>
    <property type="project" value="UniProtKB-EC"/>
</dbReference>
<keyword evidence="12" id="KW-0813">Transport</keyword>
<keyword evidence="15" id="KW-0223">Dioxygenase</keyword>
<evidence type="ECO:0000256" key="4">
    <source>
        <dbReference type="ARBA" id="ARBA00022617"/>
    </source>
</evidence>
<dbReference type="InterPro" id="IPR000971">
    <property type="entry name" value="Globin"/>
</dbReference>
<reference evidence="15 16" key="1">
    <citation type="submission" date="2016-07" db="EMBL/GenBank/DDBJ databases">
        <title>Caryophanon tenue genome sequencing.</title>
        <authorList>
            <person name="Verma A."/>
            <person name="Pal Y."/>
            <person name="Krishnamurthi S."/>
        </authorList>
    </citation>
    <scope>NUCLEOTIDE SEQUENCE [LARGE SCALE GENOMIC DNA]</scope>
    <source>
        <strain evidence="15 16">DSM 14152</strain>
    </source>
</reference>
<dbReference type="InterPro" id="IPR012292">
    <property type="entry name" value="Globin/Proto"/>
</dbReference>
<evidence type="ECO:0000259" key="14">
    <source>
        <dbReference type="PROSITE" id="PS51384"/>
    </source>
</evidence>
<dbReference type="PRINTS" id="PR00409">
    <property type="entry name" value="PHDIOXRDTASE"/>
</dbReference>
<evidence type="ECO:0000256" key="8">
    <source>
        <dbReference type="ARBA" id="ARBA00023004"/>
    </source>
</evidence>
<evidence type="ECO:0000256" key="6">
    <source>
        <dbReference type="ARBA" id="ARBA00022723"/>
    </source>
</evidence>
<comment type="similarity">
    <text evidence="12">Belongs to the globin family.</text>
</comment>
<dbReference type="Pfam" id="PF00970">
    <property type="entry name" value="FAD_binding_6"/>
    <property type="match status" value="1"/>
</dbReference>
<comment type="cofactor">
    <cofactor evidence="1">
        <name>heme b</name>
        <dbReference type="ChEBI" id="CHEBI:60344"/>
    </cofactor>
</comment>
<dbReference type="GO" id="GO:0019825">
    <property type="term" value="F:oxygen binding"/>
    <property type="evidence" value="ECO:0007669"/>
    <property type="project" value="InterPro"/>
</dbReference>
<dbReference type="PROSITE" id="PS01033">
    <property type="entry name" value="GLOBIN"/>
    <property type="match status" value="1"/>
</dbReference>
<dbReference type="Gene3D" id="3.40.50.80">
    <property type="entry name" value="Nucleotide-binding domain of ferredoxin-NADP reductase (FNR) module"/>
    <property type="match status" value="1"/>
</dbReference>
<dbReference type="OrthoDB" id="9801223at2"/>
<evidence type="ECO:0000259" key="13">
    <source>
        <dbReference type="PROSITE" id="PS01033"/>
    </source>
</evidence>
<keyword evidence="15" id="KW-0560">Oxidoreductase</keyword>
<comment type="similarity">
    <text evidence="2">In the C-terminal section; belongs to the flavoprotein pyridine nucleotide cytochrome reductase family.</text>
</comment>
<gene>
    <name evidence="15" type="ORF">A6M13_01695</name>
</gene>
<dbReference type="GO" id="GO:0046210">
    <property type="term" value="P:nitric oxide catabolic process"/>
    <property type="evidence" value="ECO:0007669"/>
    <property type="project" value="TreeGrafter"/>
</dbReference>
<dbReference type="InterPro" id="IPR017927">
    <property type="entry name" value="FAD-bd_FR_type"/>
</dbReference>
<keyword evidence="5 12" id="KW-0561">Oxygen transport</keyword>
<dbReference type="InterPro" id="IPR008333">
    <property type="entry name" value="Cbr1-like_FAD-bd_dom"/>
</dbReference>
<dbReference type="GO" id="GO:0046872">
    <property type="term" value="F:metal ion binding"/>
    <property type="evidence" value="ECO:0007669"/>
    <property type="project" value="UniProtKB-KW"/>
</dbReference>
<evidence type="ECO:0000256" key="1">
    <source>
        <dbReference type="ARBA" id="ARBA00001970"/>
    </source>
</evidence>
<dbReference type="Gene3D" id="2.40.30.10">
    <property type="entry name" value="Translation factors"/>
    <property type="match status" value="1"/>
</dbReference>
<feature type="domain" description="FAD-binding FR-type" evidence="14">
    <location>
        <begin position="150"/>
        <end position="258"/>
    </location>
</feature>
<dbReference type="InterPro" id="IPR009050">
    <property type="entry name" value="Globin-like_sf"/>
</dbReference>
<organism evidence="15 16">
    <name type="scientific">Caryophanon tenue</name>
    <dbReference type="NCBI Taxonomy" id="33978"/>
    <lineage>
        <taxon>Bacteria</taxon>
        <taxon>Bacillati</taxon>
        <taxon>Bacillota</taxon>
        <taxon>Bacilli</taxon>
        <taxon>Bacillales</taxon>
        <taxon>Caryophanaceae</taxon>
        <taxon>Caryophanon</taxon>
    </lineage>
</organism>
<dbReference type="PROSITE" id="PS51384">
    <property type="entry name" value="FAD_FR"/>
    <property type="match status" value="1"/>
</dbReference>
<name>A0A1C0YN39_9BACL</name>
<sequence length="381" mass="41735">MLQQQTIETIKATVPVLAEHGTAITKTFYKNLFDAHPQLLNIFNQTNQRKGRQQGALANTVYAAAVHIENLEAILPAVLKIAHKHRSLGILPEHYPIVGEFLLAAIKEVLGDAATPAILEAWGQAYGVIADIFISVEEDLYVQAEANDGWRFFKEFVITNKQVQSDVATTFTLQRADGGEVPQATAGQYISLRTAIPGEEFLFNRQYTVTKSTANAYEITVKREDAADAHGTMSNYLHNAPIGTTVDVSVPAGDFVLTNEDAPILFISGGIGVTPLYAMLQTIENRSVSFLQYARNAQVAAFTQQISAHVDTLNGTYEIVYSDESGHIEASQIAPLLTAHTHVYVCGPTPFMEATLQHLRSLHVDPSHIHFEFFGPAIAFA</sequence>
<dbReference type="InterPro" id="IPR017938">
    <property type="entry name" value="Riboflavin_synthase-like_b-brl"/>
</dbReference>
<dbReference type="InterPro" id="IPR039261">
    <property type="entry name" value="FNR_nucleotide-bd"/>
</dbReference>
<dbReference type="InterPro" id="IPR001433">
    <property type="entry name" value="OxRdtase_FAD/NAD-bd"/>
</dbReference>
<comment type="catalytic activity">
    <reaction evidence="10">
        <text>2 nitric oxide + NADH + 2 O2 = 2 nitrate + NAD(+) + H(+)</text>
        <dbReference type="Rhea" id="RHEA:19469"/>
        <dbReference type="ChEBI" id="CHEBI:15378"/>
        <dbReference type="ChEBI" id="CHEBI:15379"/>
        <dbReference type="ChEBI" id="CHEBI:16480"/>
        <dbReference type="ChEBI" id="CHEBI:17632"/>
        <dbReference type="ChEBI" id="CHEBI:57540"/>
        <dbReference type="ChEBI" id="CHEBI:57945"/>
        <dbReference type="EC" id="1.14.12.17"/>
    </reaction>
</comment>
<dbReference type="Proteomes" id="UP000093199">
    <property type="component" value="Unassembled WGS sequence"/>
</dbReference>
<evidence type="ECO:0000256" key="7">
    <source>
        <dbReference type="ARBA" id="ARBA00022857"/>
    </source>
</evidence>
<dbReference type="SUPFAM" id="SSF46458">
    <property type="entry name" value="Globin-like"/>
    <property type="match status" value="1"/>
</dbReference>
<keyword evidence="8" id="KW-0408">Iron</keyword>
<evidence type="ECO:0000256" key="3">
    <source>
        <dbReference type="ARBA" id="ARBA00012229"/>
    </source>
</evidence>
<comment type="caution">
    <text evidence="15">The sequence shown here is derived from an EMBL/GenBank/DDBJ whole genome shotgun (WGS) entry which is preliminary data.</text>
</comment>
<keyword evidence="16" id="KW-1185">Reference proteome</keyword>
<keyword evidence="6" id="KW-0479">Metal-binding</keyword>
<dbReference type="AlphaFoldDB" id="A0A1C0YN39"/>
<dbReference type="CDD" id="cd06184">
    <property type="entry name" value="flavohem_like_fad_nad_binding"/>
    <property type="match status" value="1"/>
</dbReference>
<dbReference type="SUPFAM" id="SSF63380">
    <property type="entry name" value="Riboflavin synthase domain-like"/>
    <property type="match status" value="1"/>
</dbReference>
<dbReference type="PANTHER" id="PTHR43396:SF3">
    <property type="entry name" value="FLAVOHEMOPROTEIN"/>
    <property type="match status" value="1"/>
</dbReference>
<dbReference type="STRING" id="33978.A6M13_01695"/>
<dbReference type="GO" id="GO:0071500">
    <property type="term" value="P:cellular response to nitrosative stress"/>
    <property type="evidence" value="ECO:0007669"/>
    <property type="project" value="TreeGrafter"/>
</dbReference>